<keyword evidence="4" id="KW-0812">Transmembrane</keyword>
<keyword evidence="7" id="KW-1133">Transmembrane helix</keyword>
<comment type="subcellular location">
    <subcellularLocation>
        <location evidence="1">Membrane</location>
        <topology evidence="1">Multi-pass membrane protein</topology>
    </subcellularLocation>
</comment>
<feature type="domain" description="RCK N-terminal" evidence="12">
    <location>
        <begin position="104"/>
        <end position="223"/>
    </location>
</feature>
<dbReference type="OrthoDB" id="10035564at2759"/>
<protein>
    <submittedName>
        <fullName evidence="13">Putative calcium-activated potassium channel alpha subunit</fullName>
    </submittedName>
</protein>
<evidence type="ECO:0000256" key="5">
    <source>
        <dbReference type="ARBA" id="ARBA00022826"/>
    </source>
</evidence>
<feature type="compositionally biased region" description="Low complexity" evidence="11">
    <location>
        <begin position="348"/>
        <end position="360"/>
    </location>
</feature>
<name>A0A8E0RZR4_9TREM</name>
<dbReference type="AlphaFoldDB" id="A0A8E0RZR4"/>
<evidence type="ECO:0000256" key="10">
    <source>
        <dbReference type="ARBA" id="ARBA00023303"/>
    </source>
</evidence>
<accession>A0A8E0RZR4</accession>
<dbReference type="EMBL" id="LUCM01004688">
    <property type="protein sequence ID" value="KAA0193961.1"/>
    <property type="molecule type" value="Genomic_DNA"/>
</dbReference>
<dbReference type="InterPro" id="IPR047871">
    <property type="entry name" value="K_chnl_Slo-like"/>
</dbReference>
<evidence type="ECO:0000256" key="4">
    <source>
        <dbReference type="ARBA" id="ARBA00022692"/>
    </source>
</evidence>
<dbReference type="Pfam" id="PF22614">
    <property type="entry name" value="Slo-like_RCK"/>
    <property type="match status" value="1"/>
</dbReference>
<dbReference type="GO" id="GO:0016020">
    <property type="term" value="C:membrane"/>
    <property type="evidence" value="ECO:0007669"/>
    <property type="project" value="UniProtKB-SubCell"/>
</dbReference>
<evidence type="ECO:0000256" key="9">
    <source>
        <dbReference type="ARBA" id="ARBA00023136"/>
    </source>
</evidence>
<evidence type="ECO:0000313" key="14">
    <source>
        <dbReference type="Proteomes" id="UP000728185"/>
    </source>
</evidence>
<keyword evidence="14" id="KW-1185">Reference proteome</keyword>
<evidence type="ECO:0000256" key="7">
    <source>
        <dbReference type="ARBA" id="ARBA00022989"/>
    </source>
</evidence>
<evidence type="ECO:0000256" key="8">
    <source>
        <dbReference type="ARBA" id="ARBA00023065"/>
    </source>
</evidence>
<keyword evidence="6" id="KW-0630">Potassium</keyword>
<keyword evidence="3" id="KW-0633">Potassium transport</keyword>
<evidence type="ECO:0000259" key="12">
    <source>
        <dbReference type="Pfam" id="PF22614"/>
    </source>
</evidence>
<evidence type="ECO:0000256" key="1">
    <source>
        <dbReference type="ARBA" id="ARBA00004141"/>
    </source>
</evidence>
<keyword evidence="5" id="KW-0631">Potassium channel</keyword>
<evidence type="ECO:0000256" key="6">
    <source>
        <dbReference type="ARBA" id="ARBA00022958"/>
    </source>
</evidence>
<gene>
    <name evidence="13" type="ORF">FBUS_04030</name>
</gene>
<dbReference type="Gene3D" id="3.40.50.720">
    <property type="entry name" value="NAD(P)-binding Rossmann-like Domain"/>
    <property type="match status" value="1"/>
</dbReference>
<evidence type="ECO:0000313" key="13">
    <source>
        <dbReference type="EMBL" id="KAA0193961.1"/>
    </source>
</evidence>
<evidence type="ECO:0000256" key="2">
    <source>
        <dbReference type="ARBA" id="ARBA00022448"/>
    </source>
</evidence>
<feature type="region of interest" description="Disordered" evidence="11">
    <location>
        <begin position="384"/>
        <end position="411"/>
    </location>
</feature>
<comment type="caution">
    <text evidence="13">The sequence shown here is derived from an EMBL/GenBank/DDBJ whole genome shotgun (WGS) entry which is preliminary data.</text>
</comment>
<feature type="region of interest" description="Disordered" evidence="11">
    <location>
        <begin position="342"/>
        <end position="370"/>
    </location>
</feature>
<keyword evidence="10 13" id="KW-0407">Ion channel</keyword>
<feature type="non-terminal residue" evidence="13">
    <location>
        <position position="1"/>
    </location>
</feature>
<keyword evidence="9" id="KW-0472">Membrane</keyword>
<dbReference type="InterPro" id="IPR003148">
    <property type="entry name" value="RCK_N"/>
</dbReference>
<dbReference type="GO" id="GO:0060072">
    <property type="term" value="F:large conductance calcium-activated potassium channel activity"/>
    <property type="evidence" value="ECO:0007669"/>
    <property type="project" value="TreeGrafter"/>
</dbReference>
<proteinExistence type="predicted"/>
<dbReference type="Proteomes" id="UP000728185">
    <property type="component" value="Unassembled WGS sequence"/>
</dbReference>
<feature type="compositionally biased region" description="Polar residues" evidence="11">
    <location>
        <begin position="385"/>
        <end position="411"/>
    </location>
</feature>
<sequence>EATLEKSSEKTNSLQGPHRLRSHLIHWARPFLVHRKPRYIPPFRVRDGDLIVPRSQKRSKHIEHRHPTDSIDIMCDSTGLFYWVADRQFQVACLSLREMMQCTFTDHILVCLAKHQGTSKLGLASFVMPLRSTRIPMQELKPIVFLGDRALVEQEWCCLRNFPQIYILSGSPLSRAYLRAAGVETCSTCVVLSCSDGFHGRQTLMVDKESILCTLNIRRMLAEANEQDCDSVSGQQPMVVTELSDIQSSYLLSVTNDYRTRNGMACFSPFYAAGSMFASTTLASMASNVFFDPTVLAFIETVLLGGSSHEVEKVFAEDSGFFPGLRGHTVTSIPFPGFEFKSDEEKQQQPSQEQQIKPRQIQTSPDGSSFRVFDMNEDSMPIVETSANPDRSSVSGMEIMTSSSPNLHQPDNLTKEKVARSEIKDDSEVPVPLMRFISLNNDSTNSAEWPCTSVNFTGLRRPLTDTLLDGDSHVQMSRLRYNNVRSWRPLSTNSFLSYKTGSGSVKVHLSRARLVPLSALGKEMNRLIQQVDMDLTFDQMFFIVLQETGTICVGLYRRVEDVIEDENRNIPDIEESFRELGAQIPRYVYTFPDEKTRIFPDDQVSRSR</sequence>
<evidence type="ECO:0000256" key="3">
    <source>
        <dbReference type="ARBA" id="ARBA00022538"/>
    </source>
</evidence>
<keyword evidence="2" id="KW-0813">Transport</keyword>
<evidence type="ECO:0000256" key="11">
    <source>
        <dbReference type="SAM" id="MobiDB-lite"/>
    </source>
</evidence>
<reference evidence="13" key="1">
    <citation type="submission" date="2019-05" db="EMBL/GenBank/DDBJ databases">
        <title>Annotation for the trematode Fasciolopsis buski.</title>
        <authorList>
            <person name="Choi Y.-J."/>
        </authorList>
    </citation>
    <scope>NUCLEOTIDE SEQUENCE</scope>
    <source>
        <strain evidence="13">HT</strain>
        <tissue evidence="13">Whole worm</tissue>
    </source>
</reference>
<keyword evidence="8" id="KW-0406">Ion transport</keyword>
<dbReference type="PANTHER" id="PTHR10027">
    <property type="entry name" value="CALCIUM-ACTIVATED POTASSIUM CHANNEL ALPHA CHAIN"/>
    <property type="match status" value="1"/>
</dbReference>
<organism evidence="13 14">
    <name type="scientific">Fasciolopsis buskii</name>
    <dbReference type="NCBI Taxonomy" id="27845"/>
    <lineage>
        <taxon>Eukaryota</taxon>
        <taxon>Metazoa</taxon>
        <taxon>Spiralia</taxon>
        <taxon>Lophotrochozoa</taxon>
        <taxon>Platyhelminthes</taxon>
        <taxon>Trematoda</taxon>
        <taxon>Digenea</taxon>
        <taxon>Plagiorchiida</taxon>
        <taxon>Echinostomata</taxon>
        <taxon>Echinostomatoidea</taxon>
        <taxon>Fasciolidae</taxon>
        <taxon>Fasciolopsis</taxon>
    </lineage>
</organism>
<dbReference type="PANTHER" id="PTHR10027:SF33">
    <property type="entry name" value="CALCIUM-ACTIVATED POTASSIUM CHANNEL SUBUNIT ALPHA-1-RELATED"/>
    <property type="match status" value="1"/>
</dbReference>